<dbReference type="PROSITE" id="PS50889">
    <property type="entry name" value="S4"/>
    <property type="match status" value="1"/>
</dbReference>
<dbReference type="GO" id="GO:0003677">
    <property type="term" value="F:DNA binding"/>
    <property type="evidence" value="ECO:0007669"/>
    <property type="project" value="UniProtKB-KW"/>
</dbReference>
<dbReference type="InterPro" id="IPR025708">
    <property type="entry name" value="HSP15"/>
</dbReference>
<comment type="similarity">
    <text evidence="1">Belongs to the HSP15 family.</text>
</comment>
<dbReference type="Proteomes" id="UP000824246">
    <property type="component" value="Unassembled WGS sequence"/>
</dbReference>
<dbReference type="GO" id="GO:0043023">
    <property type="term" value="F:ribosomal large subunit binding"/>
    <property type="evidence" value="ECO:0007669"/>
    <property type="project" value="InterPro"/>
</dbReference>
<proteinExistence type="inferred from homology"/>
<keyword evidence="3" id="KW-0238">DNA-binding</keyword>
<evidence type="ECO:0000256" key="2">
    <source>
        <dbReference type="ARBA" id="ARBA00022884"/>
    </source>
</evidence>
<gene>
    <name evidence="6" type="ORF">H9982_04880</name>
</gene>
<dbReference type="AlphaFoldDB" id="A0A9D2APV5"/>
<sequence length="146" mass="16668">MPLTEVRIDKWLWAVRIFKTRTIATEACKKGRVAVSGVTVKPSRVIKVGDVVNVRKPPVTYSFKVLALAENRMGAKLVPQYLENITPPDQYELLEMVRINGFVDRQKGLGRPTKREGRALRQFTQYDVADDGFDFDFGFDDDDDDE</sequence>
<evidence type="ECO:0000256" key="3">
    <source>
        <dbReference type="ARBA" id="ARBA00023125"/>
    </source>
</evidence>
<dbReference type="PIRSF" id="PIRSF016821">
    <property type="entry name" value="HSP15"/>
    <property type="match status" value="1"/>
</dbReference>
<dbReference type="EMBL" id="DXFB01000129">
    <property type="protein sequence ID" value="HIX45535.1"/>
    <property type="molecule type" value="Genomic_DNA"/>
</dbReference>
<dbReference type="CDD" id="cd00165">
    <property type="entry name" value="S4"/>
    <property type="match status" value="1"/>
</dbReference>
<evidence type="ECO:0000313" key="6">
    <source>
        <dbReference type="EMBL" id="HIX45535.1"/>
    </source>
</evidence>
<evidence type="ECO:0000256" key="4">
    <source>
        <dbReference type="PROSITE-ProRule" id="PRU00182"/>
    </source>
</evidence>
<organism evidence="6 7">
    <name type="scientific">Candidatus Barnesiella excrementipullorum</name>
    <dbReference type="NCBI Taxonomy" id="2838479"/>
    <lineage>
        <taxon>Bacteria</taxon>
        <taxon>Pseudomonadati</taxon>
        <taxon>Bacteroidota</taxon>
        <taxon>Bacteroidia</taxon>
        <taxon>Bacteroidales</taxon>
        <taxon>Barnesiellaceae</taxon>
        <taxon>Barnesiella</taxon>
    </lineage>
</organism>
<evidence type="ECO:0000256" key="1">
    <source>
        <dbReference type="ARBA" id="ARBA00008396"/>
    </source>
</evidence>
<dbReference type="InterPro" id="IPR036986">
    <property type="entry name" value="S4_RNA-bd_sf"/>
</dbReference>
<evidence type="ECO:0000259" key="5">
    <source>
        <dbReference type="SMART" id="SM00363"/>
    </source>
</evidence>
<feature type="domain" description="RNA-binding S4" evidence="5">
    <location>
        <begin position="6"/>
        <end position="69"/>
    </location>
</feature>
<dbReference type="GO" id="GO:0034605">
    <property type="term" value="P:cellular response to heat"/>
    <property type="evidence" value="ECO:0007669"/>
    <property type="project" value="InterPro"/>
</dbReference>
<reference evidence="6" key="1">
    <citation type="journal article" date="2021" name="PeerJ">
        <title>Extensive microbial diversity within the chicken gut microbiome revealed by metagenomics and culture.</title>
        <authorList>
            <person name="Gilroy R."/>
            <person name="Ravi A."/>
            <person name="Getino M."/>
            <person name="Pursley I."/>
            <person name="Horton D.L."/>
            <person name="Alikhan N.F."/>
            <person name="Baker D."/>
            <person name="Gharbi K."/>
            <person name="Hall N."/>
            <person name="Watson M."/>
            <person name="Adriaenssens E.M."/>
            <person name="Foster-Nyarko E."/>
            <person name="Jarju S."/>
            <person name="Secka A."/>
            <person name="Antonio M."/>
            <person name="Oren A."/>
            <person name="Chaudhuri R.R."/>
            <person name="La Ragione R."/>
            <person name="Hildebrand F."/>
            <person name="Pallen M.J."/>
        </authorList>
    </citation>
    <scope>NUCLEOTIDE SEQUENCE</scope>
    <source>
        <strain evidence="6">ChiHjej12B11-16260</strain>
    </source>
</reference>
<protein>
    <submittedName>
        <fullName evidence="6">RNA-binding S4 domain-containing protein</fullName>
    </submittedName>
</protein>
<reference evidence="6" key="2">
    <citation type="submission" date="2021-04" db="EMBL/GenBank/DDBJ databases">
        <authorList>
            <person name="Gilroy R."/>
        </authorList>
    </citation>
    <scope>NUCLEOTIDE SEQUENCE</scope>
    <source>
        <strain evidence="6">ChiHjej12B11-16260</strain>
    </source>
</reference>
<comment type="caution">
    <text evidence="6">The sequence shown here is derived from an EMBL/GenBank/DDBJ whole genome shotgun (WGS) entry which is preliminary data.</text>
</comment>
<dbReference type="Gene3D" id="3.10.290.10">
    <property type="entry name" value="RNA-binding S4 domain"/>
    <property type="match status" value="1"/>
</dbReference>
<evidence type="ECO:0000313" key="7">
    <source>
        <dbReference type="Proteomes" id="UP000824246"/>
    </source>
</evidence>
<dbReference type="SUPFAM" id="SSF55174">
    <property type="entry name" value="Alpha-L RNA-binding motif"/>
    <property type="match status" value="1"/>
</dbReference>
<dbReference type="Pfam" id="PF01479">
    <property type="entry name" value="S4"/>
    <property type="match status" value="1"/>
</dbReference>
<keyword evidence="2 4" id="KW-0694">RNA-binding</keyword>
<dbReference type="GO" id="GO:0003727">
    <property type="term" value="F:single-stranded RNA binding"/>
    <property type="evidence" value="ECO:0007669"/>
    <property type="project" value="InterPro"/>
</dbReference>
<dbReference type="SMART" id="SM00363">
    <property type="entry name" value="S4"/>
    <property type="match status" value="1"/>
</dbReference>
<name>A0A9D2APV5_9BACT</name>
<accession>A0A9D2APV5</accession>
<dbReference type="InterPro" id="IPR002942">
    <property type="entry name" value="S4_RNA-bd"/>
</dbReference>